<evidence type="ECO:0000256" key="1">
    <source>
        <dbReference type="ARBA" id="ARBA00004496"/>
    </source>
</evidence>
<organism evidence="12 13">
    <name type="scientific">Holothuria leucospilota</name>
    <name type="common">Black long sea cucumber</name>
    <name type="synonym">Mertensiothuria leucospilota</name>
    <dbReference type="NCBI Taxonomy" id="206669"/>
    <lineage>
        <taxon>Eukaryota</taxon>
        <taxon>Metazoa</taxon>
        <taxon>Echinodermata</taxon>
        <taxon>Eleutherozoa</taxon>
        <taxon>Echinozoa</taxon>
        <taxon>Holothuroidea</taxon>
        <taxon>Aspidochirotacea</taxon>
        <taxon>Aspidochirotida</taxon>
        <taxon>Holothuriidae</taxon>
        <taxon>Holothuria</taxon>
    </lineage>
</organism>
<dbReference type="GO" id="GO:0020037">
    <property type="term" value="F:heme binding"/>
    <property type="evidence" value="ECO:0007669"/>
    <property type="project" value="InterPro"/>
</dbReference>
<dbReference type="Gene3D" id="6.10.250.780">
    <property type="match status" value="1"/>
</dbReference>
<evidence type="ECO:0000256" key="3">
    <source>
        <dbReference type="ARBA" id="ARBA00022490"/>
    </source>
</evidence>
<dbReference type="InterPro" id="IPR018297">
    <property type="entry name" value="A/G_cyclase_CS"/>
</dbReference>
<evidence type="ECO:0000256" key="6">
    <source>
        <dbReference type="ARBA" id="ARBA00023239"/>
    </source>
</evidence>
<accession>A0A9Q1BJY1</accession>
<feature type="region of interest" description="Disordered" evidence="10">
    <location>
        <begin position="1"/>
        <end position="78"/>
    </location>
</feature>
<keyword evidence="5" id="KW-0342">GTP-binding</keyword>
<evidence type="ECO:0000256" key="7">
    <source>
        <dbReference type="ARBA" id="ARBA00023293"/>
    </source>
</evidence>
<dbReference type="InterPro" id="IPR011645">
    <property type="entry name" value="HNOB_dom_associated"/>
</dbReference>
<dbReference type="OrthoDB" id="6127067at2759"/>
<name>A0A9Q1BJY1_HOLLE</name>
<feature type="compositionally biased region" description="Low complexity" evidence="10">
    <location>
        <begin position="58"/>
        <end position="67"/>
    </location>
</feature>
<dbReference type="Pfam" id="PF00211">
    <property type="entry name" value="Guanylate_cyc"/>
    <property type="match status" value="1"/>
</dbReference>
<dbReference type="Gene3D" id="3.90.1520.10">
    <property type="entry name" value="H-NOX domain"/>
    <property type="match status" value="1"/>
</dbReference>
<dbReference type="InterPro" id="IPR011644">
    <property type="entry name" value="Heme_NO-bd"/>
</dbReference>
<dbReference type="GO" id="GO:0004383">
    <property type="term" value="F:guanylate cyclase activity"/>
    <property type="evidence" value="ECO:0007669"/>
    <property type="project" value="UniProtKB-EC"/>
</dbReference>
<dbReference type="GO" id="GO:0070482">
    <property type="term" value="P:response to oxygen levels"/>
    <property type="evidence" value="ECO:0007669"/>
    <property type="project" value="TreeGrafter"/>
</dbReference>
<evidence type="ECO:0000259" key="11">
    <source>
        <dbReference type="PROSITE" id="PS50125"/>
    </source>
</evidence>
<dbReference type="SUPFAM" id="SSF111126">
    <property type="entry name" value="Ligand-binding domain in the NO signalling and Golgi transport"/>
    <property type="match status" value="1"/>
</dbReference>
<dbReference type="PROSITE" id="PS50125">
    <property type="entry name" value="GUANYLATE_CYCLASE_2"/>
    <property type="match status" value="1"/>
</dbReference>
<comment type="subcellular location">
    <subcellularLocation>
        <location evidence="1">Cytoplasm</location>
    </subcellularLocation>
</comment>
<evidence type="ECO:0000256" key="8">
    <source>
        <dbReference type="RuleBase" id="RU000405"/>
    </source>
</evidence>
<gene>
    <name evidence="12" type="ORF">HOLleu_30136</name>
</gene>
<dbReference type="GO" id="GO:0008074">
    <property type="term" value="C:guanylate cyclase complex, soluble"/>
    <property type="evidence" value="ECO:0007669"/>
    <property type="project" value="TreeGrafter"/>
</dbReference>
<dbReference type="PANTHER" id="PTHR45655:SF6">
    <property type="entry name" value="HEAD-SPECIFIC GUANYLATE CYCLASE"/>
    <property type="match status" value="1"/>
</dbReference>
<dbReference type="Gene3D" id="3.30.450.260">
    <property type="entry name" value="Haem NO binding associated domain"/>
    <property type="match status" value="1"/>
</dbReference>
<dbReference type="PANTHER" id="PTHR45655">
    <property type="entry name" value="GUANYLATE CYCLASE SOLUBLE SUBUNIT BETA-2"/>
    <property type="match status" value="1"/>
</dbReference>
<feature type="compositionally biased region" description="Low complexity" evidence="10">
    <location>
        <begin position="22"/>
        <end position="42"/>
    </location>
</feature>
<dbReference type="InterPro" id="IPR042463">
    <property type="entry name" value="HNOB_dom_associated_sf"/>
</dbReference>
<dbReference type="GO" id="GO:0019934">
    <property type="term" value="P:cGMP-mediated signaling"/>
    <property type="evidence" value="ECO:0007669"/>
    <property type="project" value="TreeGrafter"/>
</dbReference>
<protein>
    <recommendedName>
        <fullName evidence="2">guanylate cyclase</fullName>
        <ecNumber evidence="2">4.6.1.2</ecNumber>
    </recommendedName>
</protein>
<evidence type="ECO:0000313" key="13">
    <source>
        <dbReference type="Proteomes" id="UP001152320"/>
    </source>
</evidence>
<evidence type="ECO:0000256" key="9">
    <source>
        <dbReference type="SAM" id="Coils"/>
    </source>
</evidence>
<dbReference type="FunFam" id="3.30.70.1230:FF:000007">
    <property type="entry name" value="Guanylate cyclase soluble subunit alpha-3"/>
    <property type="match status" value="1"/>
</dbReference>
<keyword evidence="3" id="KW-0963">Cytoplasm</keyword>
<reference evidence="12" key="1">
    <citation type="submission" date="2021-10" db="EMBL/GenBank/DDBJ databases">
        <title>Tropical sea cucumber genome reveals ecological adaptation and Cuvierian tubules defense mechanism.</title>
        <authorList>
            <person name="Chen T."/>
        </authorList>
    </citation>
    <scope>NUCLEOTIDE SEQUENCE</scope>
    <source>
        <strain evidence="12">Nanhai2018</strain>
        <tissue evidence="12">Muscle</tissue>
    </source>
</reference>
<comment type="caution">
    <text evidence="12">The sequence shown here is derived from an EMBL/GenBank/DDBJ whole genome shotgun (WGS) entry which is preliminary data.</text>
</comment>
<dbReference type="CDD" id="cd07302">
    <property type="entry name" value="CHD"/>
    <property type="match status" value="1"/>
</dbReference>
<dbReference type="EC" id="4.6.1.2" evidence="2"/>
<evidence type="ECO:0000256" key="2">
    <source>
        <dbReference type="ARBA" id="ARBA00012202"/>
    </source>
</evidence>
<evidence type="ECO:0000256" key="5">
    <source>
        <dbReference type="ARBA" id="ARBA00023134"/>
    </source>
</evidence>
<dbReference type="InterPro" id="IPR029787">
    <property type="entry name" value="Nucleotide_cyclase"/>
</dbReference>
<keyword evidence="9" id="KW-0175">Coiled coil</keyword>
<keyword evidence="6 8" id="KW-0456">Lyase</keyword>
<feature type="coiled-coil region" evidence="9">
    <location>
        <begin position="473"/>
        <end position="507"/>
    </location>
</feature>
<evidence type="ECO:0000313" key="12">
    <source>
        <dbReference type="EMBL" id="KAJ8028015.1"/>
    </source>
</evidence>
<keyword evidence="13" id="KW-1185">Reference proteome</keyword>
<dbReference type="Gene3D" id="3.30.70.1230">
    <property type="entry name" value="Nucleotide cyclase"/>
    <property type="match status" value="1"/>
</dbReference>
<dbReference type="AlphaFoldDB" id="A0A9Q1BJY1"/>
<dbReference type="InterPro" id="IPR001054">
    <property type="entry name" value="A/G_cyclase"/>
</dbReference>
<dbReference type="Pfam" id="PF07700">
    <property type="entry name" value="HNOB"/>
    <property type="match status" value="1"/>
</dbReference>
<dbReference type="InterPro" id="IPR038158">
    <property type="entry name" value="H-NOX_domain_sf"/>
</dbReference>
<feature type="domain" description="Guanylate cyclase" evidence="11">
    <location>
        <begin position="539"/>
        <end position="668"/>
    </location>
</feature>
<keyword evidence="7" id="KW-0141">cGMP biosynthesis</keyword>
<comment type="similarity">
    <text evidence="8">Belongs to the adenylyl cyclase class-4/guanylyl cyclase family.</text>
</comment>
<feature type="compositionally biased region" description="Polar residues" evidence="10">
    <location>
        <begin position="68"/>
        <end position="78"/>
    </location>
</feature>
<dbReference type="SUPFAM" id="SSF55073">
    <property type="entry name" value="Nucleotide cyclase"/>
    <property type="match status" value="1"/>
</dbReference>
<dbReference type="SMART" id="SM00044">
    <property type="entry name" value="CYCc"/>
    <property type="match status" value="1"/>
</dbReference>
<dbReference type="InterPro" id="IPR024096">
    <property type="entry name" value="NO_sig/Golgi_transp_ligand-bd"/>
</dbReference>
<sequence length="743" mass="82368">MASNFSVCPMSPRSVTEDEDSVSPPRKSSDSSGSRKISDSTSPQRKISGNSPPQRKTSSASNQSGSSTDLQSPQRAVSTVTSQMLLTELEDEEEVKGRKLDVHTLSQGVAALVSPSTKFIALTLRRVFASYGFEEAAQFLSNEGLEEKSVEFFLEDNEPPPYEPDQIEEEKLARITAKAADELGLEYRVFMDRFGEEFFCLCFEFYGEILGALGGTLVDFFCNIDGVYQHVSSERKSPSYRCSREDSESLTYLHYYSDSISLAFSMVGQIRMASILLFNTFVEVKLLRQQNSDDCCHSVYSVRPLLSSGHTPVSENGQRQVSVSTNVNDAKLSVPTFCAAYPFHVLFNRDLIIQQIGDTVMRMIQSQAASDGLNFNSYFKVISPPIKRVTFNSILANINKTFWLSTTGIGNLAKNENVYPAIEVKGQMIFIPESECMMFLGSPRVNKLEELTGRGLYLADIPIHDATRDLILVGEETRAQDNLKNRMDQLKATIEEAHTQVEKEKQKTVDLLNLIFPADVAKKLWLGQHVPPASFDNVTMLFSDIVGFTAICSTATPFMVIKMLNSLYTQFDTFCEILDIYKVETIGDAYCVAGGLYRDAVAVECAESVAKMALVMMSSAKTVVTQEGNPIKMRIGLHTGTVLAGIVGIKMPRYCLFGNNVTLANKFESHSEALNTNVSPTTYEFLAPSNRFQFTPRSRDTLPDGFPRDVPGTCHFLNGYTPDLNDSVDKQLFSGKDSNSPPP</sequence>
<dbReference type="Pfam" id="PF07701">
    <property type="entry name" value="HNOBA"/>
    <property type="match status" value="1"/>
</dbReference>
<dbReference type="PROSITE" id="PS00452">
    <property type="entry name" value="GUANYLATE_CYCLASE_1"/>
    <property type="match status" value="1"/>
</dbReference>
<dbReference type="EMBL" id="JAIZAY010000015">
    <property type="protein sequence ID" value="KAJ8028015.1"/>
    <property type="molecule type" value="Genomic_DNA"/>
</dbReference>
<feature type="compositionally biased region" description="Polar residues" evidence="10">
    <location>
        <begin position="43"/>
        <end position="57"/>
    </location>
</feature>
<proteinExistence type="inferred from homology"/>
<dbReference type="FunFam" id="3.30.450.260:FF:000002">
    <property type="entry name" value="guanylate cyclase soluble subunit alpha-2"/>
    <property type="match status" value="1"/>
</dbReference>
<keyword evidence="4" id="KW-0547">Nucleotide-binding</keyword>
<dbReference type="Proteomes" id="UP001152320">
    <property type="component" value="Chromosome 15"/>
</dbReference>
<dbReference type="GO" id="GO:0005525">
    <property type="term" value="F:GTP binding"/>
    <property type="evidence" value="ECO:0007669"/>
    <property type="project" value="UniProtKB-KW"/>
</dbReference>
<evidence type="ECO:0000256" key="10">
    <source>
        <dbReference type="SAM" id="MobiDB-lite"/>
    </source>
</evidence>
<evidence type="ECO:0000256" key="4">
    <source>
        <dbReference type="ARBA" id="ARBA00022741"/>
    </source>
</evidence>